<keyword evidence="1" id="KW-0732">Signal</keyword>
<feature type="signal peptide" evidence="1">
    <location>
        <begin position="1"/>
        <end position="22"/>
    </location>
</feature>
<proteinExistence type="predicted"/>
<evidence type="ECO:0000313" key="2">
    <source>
        <dbReference type="EMBL" id="OXA38679.1"/>
    </source>
</evidence>
<dbReference type="EMBL" id="LNIX01000044">
    <property type="protein sequence ID" value="OXA38679.1"/>
    <property type="molecule type" value="Genomic_DNA"/>
</dbReference>
<accession>A0A226D0D8</accession>
<comment type="caution">
    <text evidence="2">The sequence shown here is derived from an EMBL/GenBank/DDBJ whole genome shotgun (WGS) entry which is preliminary data.</text>
</comment>
<protein>
    <submittedName>
        <fullName evidence="2">Uncharacterized protein</fullName>
    </submittedName>
</protein>
<evidence type="ECO:0000313" key="3">
    <source>
        <dbReference type="Proteomes" id="UP000198287"/>
    </source>
</evidence>
<keyword evidence="3" id="KW-1185">Reference proteome</keyword>
<dbReference type="Proteomes" id="UP000198287">
    <property type="component" value="Unassembled WGS sequence"/>
</dbReference>
<reference evidence="2 3" key="1">
    <citation type="submission" date="2015-12" db="EMBL/GenBank/DDBJ databases">
        <title>The genome of Folsomia candida.</title>
        <authorList>
            <person name="Faddeeva A."/>
            <person name="Derks M.F."/>
            <person name="Anvar Y."/>
            <person name="Smit S."/>
            <person name="Van Straalen N."/>
            <person name="Roelofs D."/>
        </authorList>
    </citation>
    <scope>NUCLEOTIDE SEQUENCE [LARGE SCALE GENOMIC DNA]</scope>
    <source>
        <strain evidence="2 3">VU population</strain>
        <tissue evidence="2">Whole body</tissue>
    </source>
</reference>
<name>A0A226D0D8_FOLCA</name>
<gene>
    <name evidence="2" type="ORF">Fcan01_26609</name>
</gene>
<dbReference type="AlphaFoldDB" id="A0A226D0D8"/>
<sequence>MGRLIITILLISILSKPYHVLGHPGESTALVIETSQEIYHLNLPFVPGSLLVLITFSDPIRLIDYQSLIKRSSPPNFNPEDLQYVLDSKAGYATDSTVISVLPGKLKDAWISVLTRWDHDKENYLDRFDASMYFWFSKTSPESEVVVYNYCYPARGVAEVIKIMEPVSQCNPGYTNAFQALSVLSDGDCTWEYRGNLCEYTMKIMNLTERHMNFTTRKTGVMTTSFIYTALFLHHQNDIWSTVMVDDSKDFHIFYCKKLEFVGSYWTRWTNAFDPWTWAGTGLVTWMCWLLLGAKKYNMSVGSRITKMMQILLRQNLQNPTAQLILTAASFLVITSLYEGKMTSQIIAPLPLKVFHSLGEIFDDGYRLFFPAEKSVLPGLAFPNLITASSWPDNLIETIMSAFLRDGGTIGFSLNECFCGNLWGDIKQSLLSFLLLREMPGFTSTLNGIQV</sequence>
<feature type="chain" id="PRO_5012668942" evidence="1">
    <location>
        <begin position="23"/>
        <end position="451"/>
    </location>
</feature>
<evidence type="ECO:0000256" key="1">
    <source>
        <dbReference type="SAM" id="SignalP"/>
    </source>
</evidence>
<organism evidence="2 3">
    <name type="scientific">Folsomia candida</name>
    <name type="common">Springtail</name>
    <dbReference type="NCBI Taxonomy" id="158441"/>
    <lineage>
        <taxon>Eukaryota</taxon>
        <taxon>Metazoa</taxon>
        <taxon>Ecdysozoa</taxon>
        <taxon>Arthropoda</taxon>
        <taxon>Hexapoda</taxon>
        <taxon>Collembola</taxon>
        <taxon>Entomobryomorpha</taxon>
        <taxon>Isotomoidea</taxon>
        <taxon>Isotomidae</taxon>
        <taxon>Proisotominae</taxon>
        <taxon>Folsomia</taxon>
    </lineage>
</organism>